<feature type="transmembrane region" description="Helical" evidence="5">
    <location>
        <begin position="78"/>
        <end position="96"/>
    </location>
</feature>
<evidence type="ECO:0000256" key="1">
    <source>
        <dbReference type="ARBA" id="ARBA00004141"/>
    </source>
</evidence>
<dbReference type="GO" id="GO:0005886">
    <property type="term" value="C:plasma membrane"/>
    <property type="evidence" value="ECO:0007669"/>
    <property type="project" value="TreeGrafter"/>
</dbReference>
<dbReference type="Proteomes" id="UP000198693">
    <property type="component" value="Unassembled WGS sequence"/>
</dbReference>
<dbReference type="Gene3D" id="1.20.1420.30">
    <property type="entry name" value="NCX, central ion-binding region"/>
    <property type="match status" value="2"/>
</dbReference>
<reference evidence="8" key="1">
    <citation type="submission" date="2016-10" db="EMBL/GenBank/DDBJ databases">
        <authorList>
            <person name="Varghese N."/>
            <person name="Submissions S."/>
        </authorList>
    </citation>
    <scope>NUCLEOTIDE SEQUENCE [LARGE SCALE GENOMIC DNA]</scope>
    <source>
        <strain evidence="8">CGMCC 1.6981</strain>
    </source>
</reference>
<keyword evidence="3 5" id="KW-1133">Transmembrane helix</keyword>
<dbReference type="RefSeq" id="WP_089795055.1">
    <property type="nucleotide sequence ID" value="NZ_FPBP01000005.1"/>
</dbReference>
<dbReference type="NCBIfam" id="TIGR00367">
    <property type="entry name" value="calcium/sodium antiporter"/>
    <property type="match status" value="1"/>
</dbReference>
<feature type="transmembrane region" description="Helical" evidence="5">
    <location>
        <begin position="304"/>
        <end position="323"/>
    </location>
</feature>
<dbReference type="GO" id="GO:0005262">
    <property type="term" value="F:calcium channel activity"/>
    <property type="evidence" value="ECO:0007669"/>
    <property type="project" value="TreeGrafter"/>
</dbReference>
<comment type="subcellular location">
    <subcellularLocation>
        <location evidence="1">Membrane</location>
        <topology evidence="1">Multi-pass membrane protein</topology>
    </subcellularLocation>
</comment>
<dbReference type="AlphaFoldDB" id="A0A1I7HVX5"/>
<evidence type="ECO:0000313" key="8">
    <source>
        <dbReference type="Proteomes" id="UP000198693"/>
    </source>
</evidence>
<dbReference type="InterPro" id="IPR004837">
    <property type="entry name" value="NaCa_Exmemb"/>
</dbReference>
<evidence type="ECO:0000256" key="3">
    <source>
        <dbReference type="ARBA" id="ARBA00022989"/>
    </source>
</evidence>
<dbReference type="EMBL" id="FPBP01000005">
    <property type="protein sequence ID" value="SFU64858.1"/>
    <property type="molecule type" value="Genomic_DNA"/>
</dbReference>
<feature type="transmembrane region" description="Helical" evidence="5">
    <location>
        <begin position="237"/>
        <end position="263"/>
    </location>
</feature>
<proteinExistence type="predicted"/>
<protein>
    <submittedName>
        <fullName evidence="7">Cation:H+ antiporter</fullName>
    </submittedName>
</protein>
<evidence type="ECO:0000256" key="5">
    <source>
        <dbReference type="SAM" id="Phobius"/>
    </source>
</evidence>
<sequence>MILPILAIILGFVLLLWSADRFVDGAAGVAVHLGLPSLVIGMVIVGFGTSAPEIVVSIMAALDGNPDLALGNALGSNIYNVGLILGVTALIVPIAVRSTIVRRELPLLFLFGLVAGALFWNGVLSRFESLLLLSGFFGLMGWTIWTALRGKDDPLATETEQELASHAMTLRRAILWLAVGLVLLLVSSRMLVWGAVSVASALGVSDLIIGLTIVALGTSLPELASSIAAVRKGEHDIAIGNVVGSCMFNLLAVVGIAGVIAPMEALSADIMLRDWPVMMAMIVALSVMGYGFRGGEGRINRVEASLLLVALVAYNGWLLNAVLTA</sequence>
<accession>A0A1I7HVX5</accession>
<keyword evidence="2 5" id="KW-0812">Transmembrane</keyword>
<keyword evidence="4 5" id="KW-0472">Membrane</keyword>
<dbReference type="OrthoDB" id="9794225at2"/>
<feature type="transmembrane region" description="Helical" evidence="5">
    <location>
        <begin position="105"/>
        <end position="123"/>
    </location>
</feature>
<name>A0A1I7HVX5_9GAMM</name>
<gene>
    <name evidence="7" type="ORF">SAMN04487955_105133</name>
</gene>
<dbReference type="Pfam" id="PF01699">
    <property type="entry name" value="Na_Ca_ex"/>
    <property type="match status" value="2"/>
</dbReference>
<dbReference type="InterPro" id="IPR044880">
    <property type="entry name" value="NCX_ion-bd_dom_sf"/>
</dbReference>
<feature type="domain" description="Sodium/calcium exchanger membrane region" evidence="6">
    <location>
        <begin position="173"/>
        <end position="316"/>
    </location>
</feature>
<evidence type="ECO:0000313" key="7">
    <source>
        <dbReference type="EMBL" id="SFU64858.1"/>
    </source>
</evidence>
<dbReference type="GO" id="GO:0006874">
    <property type="term" value="P:intracellular calcium ion homeostasis"/>
    <property type="evidence" value="ECO:0007669"/>
    <property type="project" value="TreeGrafter"/>
</dbReference>
<organism evidence="7 8">
    <name type="scientific">Halomonas korlensis</name>
    <dbReference type="NCBI Taxonomy" id="463301"/>
    <lineage>
        <taxon>Bacteria</taxon>
        <taxon>Pseudomonadati</taxon>
        <taxon>Pseudomonadota</taxon>
        <taxon>Gammaproteobacteria</taxon>
        <taxon>Oceanospirillales</taxon>
        <taxon>Halomonadaceae</taxon>
        <taxon>Halomonas</taxon>
    </lineage>
</organism>
<dbReference type="PANTHER" id="PTHR10846:SF8">
    <property type="entry name" value="INNER MEMBRANE PROTEIN YRBG"/>
    <property type="match status" value="1"/>
</dbReference>
<feature type="domain" description="Sodium/calcium exchanger membrane region" evidence="6">
    <location>
        <begin position="5"/>
        <end position="144"/>
    </location>
</feature>
<dbReference type="InterPro" id="IPR004481">
    <property type="entry name" value="K/Na/Ca-exchanger"/>
</dbReference>
<feature type="transmembrane region" description="Helical" evidence="5">
    <location>
        <begin position="169"/>
        <end position="186"/>
    </location>
</feature>
<evidence type="ECO:0000256" key="4">
    <source>
        <dbReference type="ARBA" id="ARBA00023136"/>
    </source>
</evidence>
<keyword evidence="8" id="KW-1185">Reference proteome</keyword>
<feature type="transmembrane region" description="Helical" evidence="5">
    <location>
        <begin position="129"/>
        <end position="148"/>
    </location>
</feature>
<evidence type="ECO:0000256" key="2">
    <source>
        <dbReference type="ARBA" id="ARBA00022692"/>
    </source>
</evidence>
<evidence type="ECO:0000259" key="6">
    <source>
        <dbReference type="Pfam" id="PF01699"/>
    </source>
</evidence>
<dbReference type="GO" id="GO:0008273">
    <property type="term" value="F:calcium, potassium:sodium antiporter activity"/>
    <property type="evidence" value="ECO:0007669"/>
    <property type="project" value="TreeGrafter"/>
</dbReference>
<dbReference type="PANTHER" id="PTHR10846">
    <property type="entry name" value="SODIUM/POTASSIUM/CALCIUM EXCHANGER"/>
    <property type="match status" value="1"/>
</dbReference>
<feature type="transmembrane region" description="Helical" evidence="5">
    <location>
        <begin position="275"/>
        <end position="292"/>
    </location>
</feature>